<dbReference type="HOGENOM" id="CLU_2420585_0_0_9"/>
<dbReference type="GeneID" id="98000291"/>
<dbReference type="STRING" id="445971.ANASTE_01185"/>
<name>B1CB36_9FIRM</name>
<evidence type="ECO:0000313" key="1">
    <source>
        <dbReference type="EMBL" id="EDS71483.1"/>
    </source>
</evidence>
<evidence type="ECO:0000313" key="2">
    <source>
        <dbReference type="Proteomes" id="UP000005178"/>
    </source>
</evidence>
<gene>
    <name evidence="1" type="ORF">ANASTE_01185</name>
</gene>
<dbReference type="EMBL" id="ABIL02000006">
    <property type="protein sequence ID" value="EDS71483.1"/>
    <property type="molecule type" value="Genomic_DNA"/>
</dbReference>
<accession>B1CB36</accession>
<dbReference type="RefSeq" id="WP_007049953.1">
    <property type="nucleotide sequence ID" value="NZ_DS560019.1"/>
</dbReference>
<reference evidence="1" key="1">
    <citation type="submission" date="2008-01" db="EMBL/GenBank/DDBJ databases">
        <authorList>
            <person name="Fulton L."/>
            <person name="Clifton S."/>
            <person name="Fulton B."/>
            <person name="Xu J."/>
            <person name="Minx P."/>
            <person name="Pepin K.H."/>
            <person name="Johnson M."/>
            <person name="Thiruvilangam P."/>
            <person name="Bhonagiri V."/>
            <person name="Nash W.E."/>
            <person name="Mardis E.R."/>
            <person name="Wilson R.K."/>
        </authorList>
    </citation>
    <scope>NUCLEOTIDE SEQUENCE [LARGE SCALE GENOMIC DNA]</scope>
    <source>
        <strain evidence="1">DSM 17244</strain>
    </source>
</reference>
<dbReference type="Proteomes" id="UP000005178">
    <property type="component" value="Unassembled WGS sequence"/>
</dbReference>
<sequence length="91" mass="10555">MKTREKERESYSTFVLKLNEINKNMSKGFELYASNKITKSELSKLANESLESLPSGYYIKCDEATDEYRAASTYRSKMKKGIKKLVQSIKR</sequence>
<comment type="caution">
    <text evidence="1">The sequence shown here is derived from an EMBL/GenBank/DDBJ whole genome shotgun (WGS) entry which is preliminary data.</text>
</comment>
<organism evidence="1 2">
    <name type="scientific">Anaerofustis stercorihominis DSM 17244</name>
    <dbReference type="NCBI Taxonomy" id="445971"/>
    <lineage>
        <taxon>Bacteria</taxon>
        <taxon>Bacillati</taxon>
        <taxon>Bacillota</taxon>
        <taxon>Clostridia</taxon>
        <taxon>Eubacteriales</taxon>
        <taxon>Eubacteriaceae</taxon>
        <taxon>Anaerofustis</taxon>
    </lineage>
</organism>
<protein>
    <submittedName>
        <fullName evidence="1">Uncharacterized protein</fullName>
    </submittedName>
</protein>
<keyword evidence="2" id="KW-1185">Reference proteome</keyword>
<proteinExistence type="predicted"/>
<reference evidence="1" key="2">
    <citation type="submission" date="2013-08" db="EMBL/GenBank/DDBJ databases">
        <title>Draft genome sequence of Anaerofustis stercorihominis (DSM 17244).</title>
        <authorList>
            <person name="Sudarsanam P."/>
            <person name="Ley R."/>
            <person name="Guruge J."/>
            <person name="Turnbaugh P.J."/>
            <person name="Mahowald M."/>
            <person name="Liep D."/>
            <person name="Gordon J."/>
        </authorList>
    </citation>
    <scope>NUCLEOTIDE SEQUENCE</scope>
    <source>
        <strain evidence="1">DSM 17244</strain>
    </source>
</reference>
<dbReference type="AlphaFoldDB" id="B1CB36"/>